<protein>
    <submittedName>
        <fullName evidence="1">Uncharacterized protein</fullName>
    </submittedName>
</protein>
<reference evidence="1 2" key="1">
    <citation type="submission" date="2018-06" db="EMBL/GenBank/DDBJ databases">
        <title>Genomic Encyclopedia of Archaeal and Bacterial Type Strains, Phase II (KMG-II): from individual species to whole genera.</title>
        <authorList>
            <person name="Goeker M."/>
        </authorList>
    </citation>
    <scope>NUCLEOTIDE SEQUENCE [LARGE SCALE GENOMIC DNA]</scope>
    <source>
        <strain evidence="1 2">DSM 27372</strain>
    </source>
</reference>
<comment type="caution">
    <text evidence="1">The sequence shown here is derived from an EMBL/GenBank/DDBJ whole genome shotgun (WGS) entry which is preliminary data.</text>
</comment>
<sequence length="71" mass="8530">MAVFIFVTNINTKRDINRLKPYLDHNQDIINWTVDLTDEEKVLRVETDTLLRFEVTTLIRVCGYDCHKMDW</sequence>
<gene>
    <name evidence="1" type="ORF">B0O44_103454</name>
</gene>
<dbReference type="AlphaFoldDB" id="A0A318UIV7"/>
<dbReference type="RefSeq" id="WP_110829976.1">
    <property type="nucleotide sequence ID" value="NZ_QKLU01000003.1"/>
</dbReference>
<accession>A0A318UIV7</accession>
<dbReference type="OrthoDB" id="1036397at2"/>
<organism evidence="1 2">
    <name type="scientific">Pedobacter nutrimenti</name>
    <dbReference type="NCBI Taxonomy" id="1241337"/>
    <lineage>
        <taxon>Bacteria</taxon>
        <taxon>Pseudomonadati</taxon>
        <taxon>Bacteroidota</taxon>
        <taxon>Sphingobacteriia</taxon>
        <taxon>Sphingobacteriales</taxon>
        <taxon>Sphingobacteriaceae</taxon>
        <taxon>Pedobacter</taxon>
    </lineage>
</organism>
<dbReference type="Proteomes" id="UP000248198">
    <property type="component" value="Unassembled WGS sequence"/>
</dbReference>
<proteinExistence type="predicted"/>
<evidence type="ECO:0000313" key="2">
    <source>
        <dbReference type="Proteomes" id="UP000248198"/>
    </source>
</evidence>
<name>A0A318UIV7_9SPHI</name>
<evidence type="ECO:0000313" key="1">
    <source>
        <dbReference type="EMBL" id="PYF75008.1"/>
    </source>
</evidence>
<keyword evidence="2" id="KW-1185">Reference proteome</keyword>
<dbReference type="EMBL" id="QKLU01000003">
    <property type="protein sequence ID" value="PYF75008.1"/>
    <property type="molecule type" value="Genomic_DNA"/>
</dbReference>